<proteinExistence type="predicted"/>
<sequence length="77" mass="8507">MATVETAQIGGVRSVLRGVSGPHALSGPERLSVFTRRRPPRRVRAASGGPRRVEIRMRFRRCPLVYSCDLTEGEAES</sequence>
<organism evidence="1 2">
    <name type="scientific">Streptomyces spongiicola</name>
    <dbReference type="NCBI Taxonomy" id="1690221"/>
    <lineage>
        <taxon>Bacteria</taxon>
        <taxon>Bacillati</taxon>
        <taxon>Actinomycetota</taxon>
        <taxon>Actinomycetes</taxon>
        <taxon>Kitasatosporales</taxon>
        <taxon>Streptomycetaceae</taxon>
        <taxon>Streptomyces</taxon>
    </lineage>
</organism>
<name>A0ABM6V5V0_9ACTN</name>
<reference evidence="1 2" key="1">
    <citation type="submission" date="2018-05" db="EMBL/GenBank/DDBJ databases">
        <title>Complete genome sequence of the Type Strain of Streptomyces spongiicola HNM0071, the producer of staurosporine.</title>
        <authorList>
            <person name="Zhou S."/>
            <person name="Huang X."/>
        </authorList>
    </citation>
    <scope>NUCLEOTIDE SEQUENCE [LARGE SCALE GENOMIC DNA]</scope>
    <source>
        <strain evidence="1 2">HNM0071</strain>
    </source>
</reference>
<protein>
    <submittedName>
        <fullName evidence="1">Uncharacterized protein</fullName>
    </submittedName>
</protein>
<evidence type="ECO:0000313" key="2">
    <source>
        <dbReference type="Proteomes" id="UP000245051"/>
    </source>
</evidence>
<gene>
    <name evidence="1" type="ORF">DDQ41_11400</name>
</gene>
<accession>A0ABM6V5V0</accession>
<keyword evidence="2" id="KW-1185">Reference proteome</keyword>
<dbReference type="EMBL" id="CP029254">
    <property type="protein sequence ID" value="AWK09427.1"/>
    <property type="molecule type" value="Genomic_DNA"/>
</dbReference>
<evidence type="ECO:0000313" key="1">
    <source>
        <dbReference type="EMBL" id="AWK09427.1"/>
    </source>
</evidence>
<dbReference type="Proteomes" id="UP000245051">
    <property type="component" value="Chromosome"/>
</dbReference>